<keyword evidence="3" id="KW-0288">FMN</keyword>
<keyword evidence="4" id="KW-0507">mRNA processing</keyword>
<feature type="compositionally biased region" description="Low complexity" evidence="18">
    <location>
        <begin position="457"/>
        <end position="471"/>
    </location>
</feature>
<evidence type="ECO:0000256" key="4">
    <source>
        <dbReference type="ARBA" id="ARBA00022664"/>
    </source>
</evidence>
<dbReference type="AlphaFoldDB" id="A0AAV9N7K7"/>
<dbReference type="EC" id="1.3.1.88" evidence="10"/>
<keyword evidence="7" id="KW-0560">Oxidoreductase</keyword>
<evidence type="ECO:0000256" key="18">
    <source>
        <dbReference type="SAM" id="MobiDB-lite"/>
    </source>
</evidence>
<evidence type="ECO:0000256" key="9">
    <source>
        <dbReference type="ARBA" id="ARBA00038313"/>
    </source>
</evidence>
<feature type="region of interest" description="Disordered" evidence="18">
    <location>
        <begin position="457"/>
        <end position="502"/>
    </location>
</feature>
<feature type="region of interest" description="Disordered" evidence="18">
    <location>
        <begin position="553"/>
        <end position="604"/>
    </location>
</feature>
<dbReference type="PANTHER" id="PTHR11082">
    <property type="entry name" value="TRNA-DIHYDROURIDINE SYNTHASE"/>
    <property type="match status" value="1"/>
</dbReference>
<keyword evidence="2" id="KW-0285">Flavoprotein</keyword>
<evidence type="ECO:0000313" key="21">
    <source>
        <dbReference type="Proteomes" id="UP001358417"/>
    </source>
</evidence>
<dbReference type="Pfam" id="PF01207">
    <property type="entry name" value="Dus"/>
    <property type="match status" value="1"/>
</dbReference>
<comment type="catalytic activity">
    <reaction evidence="13">
        <text>5,6-dihydrouridine(16) in tRNA + NADP(+) = uridine(16) in tRNA + NADPH + H(+)</text>
        <dbReference type="Rhea" id="RHEA:53376"/>
        <dbReference type="Rhea" id="RHEA-COMP:13543"/>
        <dbReference type="Rhea" id="RHEA-COMP:13544"/>
        <dbReference type="ChEBI" id="CHEBI:15378"/>
        <dbReference type="ChEBI" id="CHEBI:57783"/>
        <dbReference type="ChEBI" id="CHEBI:58349"/>
        <dbReference type="ChEBI" id="CHEBI:65315"/>
        <dbReference type="ChEBI" id="CHEBI:74443"/>
        <dbReference type="EC" id="1.3.1.88"/>
    </reaction>
    <physiologicalReaction direction="right-to-left" evidence="13">
        <dbReference type="Rhea" id="RHEA:53378"/>
    </physiologicalReaction>
</comment>
<feature type="region of interest" description="Disordered" evidence="18">
    <location>
        <begin position="357"/>
        <end position="398"/>
    </location>
</feature>
<evidence type="ECO:0000256" key="3">
    <source>
        <dbReference type="ARBA" id="ARBA00022643"/>
    </source>
</evidence>
<evidence type="ECO:0000259" key="19">
    <source>
        <dbReference type="Pfam" id="PF01207"/>
    </source>
</evidence>
<evidence type="ECO:0000256" key="11">
    <source>
        <dbReference type="ARBA" id="ARBA00045934"/>
    </source>
</evidence>
<dbReference type="GeneID" id="89971172"/>
<name>A0AAV9N7K7_9EURO</name>
<keyword evidence="6" id="KW-0521">NADP</keyword>
<keyword evidence="5" id="KW-0819">tRNA processing</keyword>
<evidence type="ECO:0000256" key="1">
    <source>
        <dbReference type="ARBA" id="ARBA00001917"/>
    </source>
</evidence>
<comment type="similarity">
    <text evidence="9">Belongs to the Dus family. Dus1 subfamily.</text>
</comment>
<evidence type="ECO:0000256" key="7">
    <source>
        <dbReference type="ARBA" id="ARBA00023002"/>
    </source>
</evidence>
<dbReference type="PROSITE" id="PS01136">
    <property type="entry name" value="UPF0034"/>
    <property type="match status" value="1"/>
</dbReference>
<reference evidence="20 21" key="1">
    <citation type="submission" date="2023-08" db="EMBL/GenBank/DDBJ databases">
        <title>Black Yeasts Isolated from many extreme environments.</title>
        <authorList>
            <person name="Coleine C."/>
            <person name="Stajich J.E."/>
            <person name="Selbmann L."/>
        </authorList>
    </citation>
    <scope>NUCLEOTIDE SEQUENCE [LARGE SCALE GENOMIC DNA]</scope>
    <source>
        <strain evidence="20 21">CCFEE 5792</strain>
    </source>
</reference>
<feature type="domain" description="DUS-like FMN-binding" evidence="19">
    <location>
        <begin position="57"/>
        <end position="306"/>
    </location>
</feature>
<feature type="compositionally biased region" description="Basic and acidic residues" evidence="18">
    <location>
        <begin position="570"/>
        <end position="587"/>
    </location>
</feature>
<comment type="catalytic activity">
    <reaction evidence="15">
        <text>5,6-dihydrouridine(16) in tRNA + NAD(+) = uridine(16) in tRNA + NADH + H(+)</text>
        <dbReference type="Rhea" id="RHEA:53380"/>
        <dbReference type="Rhea" id="RHEA-COMP:13543"/>
        <dbReference type="Rhea" id="RHEA-COMP:13544"/>
        <dbReference type="ChEBI" id="CHEBI:15378"/>
        <dbReference type="ChEBI" id="CHEBI:57540"/>
        <dbReference type="ChEBI" id="CHEBI:57945"/>
        <dbReference type="ChEBI" id="CHEBI:65315"/>
        <dbReference type="ChEBI" id="CHEBI:74443"/>
        <dbReference type="EC" id="1.3.1.88"/>
    </reaction>
    <physiologicalReaction direction="right-to-left" evidence="15">
        <dbReference type="Rhea" id="RHEA:53382"/>
    </physiologicalReaction>
</comment>
<evidence type="ECO:0000256" key="13">
    <source>
        <dbReference type="ARBA" id="ARBA00047652"/>
    </source>
</evidence>
<dbReference type="GO" id="GO:0006397">
    <property type="term" value="P:mRNA processing"/>
    <property type="evidence" value="ECO:0007669"/>
    <property type="project" value="UniProtKB-KW"/>
</dbReference>
<evidence type="ECO:0000256" key="2">
    <source>
        <dbReference type="ARBA" id="ARBA00022630"/>
    </source>
</evidence>
<comment type="catalytic activity">
    <reaction evidence="16">
        <text>a 5,6-dihydrouridine in mRNA + NADP(+) = a uridine in mRNA + NADPH + H(+)</text>
        <dbReference type="Rhea" id="RHEA:69855"/>
        <dbReference type="Rhea" id="RHEA-COMP:14658"/>
        <dbReference type="Rhea" id="RHEA-COMP:17789"/>
        <dbReference type="ChEBI" id="CHEBI:15378"/>
        <dbReference type="ChEBI" id="CHEBI:57783"/>
        <dbReference type="ChEBI" id="CHEBI:58349"/>
        <dbReference type="ChEBI" id="CHEBI:65315"/>
        <dbReference type="ChEBI" id="CHEBI:74443"/>
    </reaction>
    <physiologicalReaction direction="right-to-left" evidence="16">
        <dbReference type="Rhea" id="RHEA:69857"/>
    </physiologicalReaction>
</comment>
<comment type="cofactor">
    <cofactor evidence="1">
        <name>FMN</name>
        <dbReference type="ChEBI" id="CHEBI:58210"/>
    </cofactor>
</comment>
<dbReference type="Gene3D" id="3.20.20.70">
    <property type="entry name" value="Aldolase class I"/>
    <property type="match status" value="1"/>
</dbReference>
<evidence type="ECO:0000313" key="20">
    <source>
        <dbReference type="EMBL" id="KAK5051326.1"/>
    </source>
</evidence>
<sequence length="610" mass="68281">MSNSIASAVLNIFQHLTKQFLQPTMTQATSNGGSHKLPQKLTGRAFYQSIGSPTMIVAPMVDRSEFAWRLLTRSYLDEERSKSLLAYTPMLHARLFTETPKFRDHHFQAIREGLVSKEKSSAPAWLDGNPAIDRPLFVQFCANKPEELLDAAQYVAPYCDAVDLNLGCPQGIARAGHYGAFLQEDWDTIYKLINTLHNELPVPVTAKMRILETREKTLEYAKMILSAGASILTVHGRRREQKGHNTGVADWQMIRYLRDNLPQETVLFANGNILNSGDLETCLAATGVDGIMSAEGNLSDPTIFARPPKEPNPREYWYGGDTEARSGYRIDAVFRRYMDIIYKYSVEVDPPARPPLYVFGDPNKPDFSSRLPAQDHSEEGQQKKSKKRRRDINSRLYNDPNVKYMQGHLFQLLRPMLSIHTDIRDALAKARVGDIESFERILAMVEQVTVQGIDEYASQQQQPASESSAQAGNQHASQNPDSLVEAKQNSPDELQQVSAAVEPPRPELTATEKVIAVYKRPWWVCQPHIRPLPEDALRSGALQLSKKTKQQMQEKADENQDVTAPVKTASEIDAKAIQRTDEGEAQRLDNAPGSSTENANKIPKAALVCG</sequence>
<evidence type="ECO:0000256" key="15">
    <source>
        <dbReference type="ARBA" id="ARBA00048934"/>
    </source>
</evidence>
<dbReference type="Proteomes" id="UP001358417">
    <property type="component" value="Unassembled WGS sequence"/>
</dbReference>
<comment type="function">
    <text evidence="11">Catalyzes the synthesis of dihydrouridine, a modified base found in the D-loop of most tRNAs. Specifically modifies U47 in cytoplasmic tRNAs. Catalyzes the synthesis of dihydrouridine in some mRNAs, thereby affecting their translation.</text>
</comment>
<evidence type="ECO:0000256" key="16">
    <source>
        <dbReference type="ARBA" id="ARBA00049447"/>
    </source>
</evidence>
<comment type="caution">
    <text evidence="20">The sequence shown here is derived from an EMBL/GenBank/DDBJ whole genome shotgun (WGS) entry which is preliminary data.</text>
</comment>
<comment type="catalytic activity">
    <reaction evidence="12">
        <text>5,6-dihydrouridine(17) in tRNA + NAD(+) = uridine(17) in tRNA + NADH + H(+)</text>
        <dbReference type="Rhea" id="RHEA:53372"/>
        <dbReference type="Rhea" id="RHEA-COMP:13541"/>
        <dbReference type="Rhea" id="RHEA-COMP:13542"/>
        <dbReference type="ChEBI" id="CHEBI:15378"/>
        <dbReference type="ChEBI" id="CHEBI:57540"/>
        <dbReference type="ChEBI" id="CHEBI:57945"/>
        <dbReference type="ChEBI" id="CHEBI:65315"/>
        <dbReference type="ChEBI" id="CHEBI:74443"/>
        <dbReference type="EC" id="1.3.1.88"/>
    </reaction>
    <physiologicalReaction direction="right-to-left" evidence="12">
        <dbReference type="Rhea" id="RHEA:53374"/>
    </physiologicalReaction>
</comment>
<dbReference type="CDD" id="cd02801">
    <property type="entry name" value="DUS_like_FMN"/>
    <property type="match status" value="1"/>
</dbReference>
<organism evidence="20 21">
    <name type="scientific">Exophiala bonariae</name>
    <dbReference type="NCBI Taxonomy" id="1690606"/>
    <lineage>
        <taxon>Eukaryota</taxon>
        <taxon>Fungi</taxon>
        <taxon>Dikarya</taxon>
        <taxon>Ascomycota</taxon>
        <taxon>Pezizomycotina</taxon>
        <taxon>Eurotiomycetes</taxon>
        <taxon>Chaetothyriomycetidae</taxon>
        <taxon>Chaetothyriales</taxon>
        <taxon>Herpotrichiellaceae</taxon>
        <taxon>Exophiala</taxon>
    </lineage>
</organism>
<dbReference type="RefSeq" id="XP_064705553.1">
    <property type="nucleotide sequence ID" value="XM_064846573.1"/>
</dbReference>
<dbReference type="EMBL" id="JAVRRD010000015">
    <property type="protein sequence ID" value="KAK5051326.1"/>
    <property type="molecule type" value="Genomic_DNA"/>
</dbReference>
<proteinExistence type="inferred from homology"/>
<dbReference type="InterPro" id="IPR018517">
    <property type="entry name" value="tRNA_hU_synthase_CS"/>
</dbReference>
<dbReference type="InterPro" id="IPR013785">
    <property type="entry name" value="Aldolase_TIM"/>
</dbReference>
<dbReference type="GO" id="GO:0050660">
    <property type="term" value="F:flavin adenine dinucleotide binding"/>
    <property type="evidence" value="ECO:0007669"/>
    <property type="project" value="InterPro"/>
</dbReference>
<evidence type="ECO:0000256" key="6">
    <source>
        <dbReference type="ARBA" id="ARBA00022857"/>
    </source>
</evidence>
<feature type="compositionally biased region" description="Basic and acidic residues" evidence="18">
    <location>
        <begin position="373"/>
        <end position="382"/>
    </location>
</feature>
<comment type="catalytic activity">
    <reaction evidence="17">
        <text>5,6-dihydrouridine(17) in tRNA + NADP(+) = uridine(17) in tRNA + NADPH + H(+)</text>
        <dbReference type="Rhea" id="RHEA:53368"/>
        <dbReference type="Rhea" id="RHEA-COMP:13541"/>
        <dbReference type="Rhea" id="RHEA-COMP:13542"/>
        <dbReference type="ChEBI" id="CHEBI:15378"/>
        <dbReference type="ChEBI" id="CHEBI:57783"/>
        <dbReference type="ChEBI" id="CHEBI:58349"/>
        <dbReference type="ChEBI" id="CHEBI:65315"/>
        <dbReference type="ChEBI" id="CHEBI:74443"/>
        <dbReference type="EC" id="1.3.1.88"/>
    </reaction>
    <physiologicalReaction direction="right-to-left" evidence="17">
        <dbReference type="Rhea" id="RHEA:53370"/>
    </physiologicalReaction>
</comment>
<feature type="compositionally biased region" description="Polar residues" evidence="18">
    <location>
        <begin position="472"/>
        <end position="498"/>
    </location>
</feature>
<evidence type="ECO:0000256" key="8">
    <source>
        <dbReference type="ARBA" id="ARBA00023027"/>
    </source>
</evidence>
<evidence type="ECO:0000256" key="12">
    <source>
        <dbReference type="ARBA" id="ARBA00047287"/>
    </source>
</evidence>
<dbReference type="SUPFAM" id="SSF51395">
    <property type="entry name" value="FMN-linked oxidoreductases"/>
    <property type="match status" value="1"/>
</dbReference>
<accession>A0AAV9N7K7</accession>
<evidence type="ECO:0000256" key="17">
    <source>
        <dbReference type="ARBA" id="ARBA00049467"/>
    </source>
</evidence>
<evidence type="ECO:0000256" key="14">
    <source>
        <dbReference type="ARBA" id="ARBA00048342"/>
    </source>
</evidence>
<dbReference type="GO" id="GO:0017150">
    <property type="term" value="F:tRNA dihydrouridine synthase activity"/>
    <property type="evidence" value="ECO:0007669"/>
    <property type="project" value="InterPro"/>
</dbReference>
<dbReference type="InterPro" id="IPR035587">
    <property type="entry name" value="DUS-like_FMN-bd"/>
</dbReference>
<feature type="region of interest" description="Disordered" evidence="18">
    <location>
        <begin position="299"/>
        <end position="318"/>
    </location>
</feature>
<keyword evidence="21" id="KW-1185">Reference proteome</keyword>
<protein>
    <recommendedName>
        <fullName evidence="10">tRNA-dihydrouridine(16/17) synthase [NAD(P)(+)]</fullName>
        <ecNumber evidence="10">1.3.1.88</ecNumber>
    </recommendedName>
</protein>
<gene>
    <name evidence="20" type="ORF">LTR84_002978</name>
</gene>
<comment type="catalytic activity">
    <reaction evidence="14">
        <text>a 5,6-dihydrouridine in mRNA + NAD(+) = a uridine in mRNA + NADH + H(+)</text>
        <dbReference type="Rhea" id="RHEA:69851"/>
        <dbReference type="Rhea" id="RHEA-COMP:14658"/>
        <dbReference type="Rhea" id="RHEA-COMP:17789"/>
        <dbReference type="ChEBI" id="CHEBI:15378"/>
        <dbReference type="ChEBI" id="CHEBI:57540"/>
        <dbReference type="ChEBI" id="CHEBI:57945"/>
        <dbReference type="ChEBI" id="CHEBI:65315"/>
        <dbReference type="ChEBI" id="CHEBI:74443"/>
    </reaction>
    <physiologicalReaction direction="right-to-left" evidence="14">
        <dbReference type="Rhea" id="RHEA:69853"/>
    </physiologicalReaction>
</comment>
<evidence type="ECO:0000256" key="5">
    <source>
        <dbReference type="ARBA" id="ARBA00022694"/>
    </source>
</evidence>
<dbReference type="PANTHER" id="PTHR11082:SF5">
    <property type="entry name" value="TRNA-DIHYDROURIDINE(16_17) SYNTHASE [NAD(P)(+)]-LIKE"/>
    <property type="match status" value="1"/>
</dbReference>
<evidence type="ECO:0000256" key="10">
    <source>
        <dbReference type="ARBA" id="ARBA00038890"/>
    </source>
</evidence>
<keyword evidence="8" id="KW-0520">NAD</keyword>